<evidence type="ECO:0000259" key="10">
    <source>
        <dbReference type="Pfam" id="PF00294"/>
    </source>
</evidence>
<dbReference type="GO" id="GO:2001059">
    <property type="term" value="P:D-tagatose 6-phosphate catabolic process"/>
    <property type="evidence" value="ECO:0007669"/>
    <property type="project" value="UniProtKB-UniPathway"/>
</dbReference>
<dbReference type="NCBIfam" id="TIGR03168">
    <property type="entry name" value="1-PFK"/>
    <property type="match status" value="1"/>
</dbReference>
<dbReference type="GO" id="GO:0005524">
    <property type="term" value="F:ATP binding"/>
    <property type="evidence" value="ECO:0007669"/>
    <property type="project" value="UniProtKB-UniRule"/>
</dbReference>
<keyword evidence="12" id="KW-1185">Reference proteome</keyword>
<dbReference type="GO" id="GO:0009024">
    <property type="term" value="F:tagatose-6-phosphate kinase activity"/>
    <property type="evidence" value="ECO:0007669"/>
    <property type="project" value="UniProtKB-EC"/>
</dbReference>
<dbReference type="InterPro" id="IPR011611">
    <property type="entry name" value="PfkB_dom"/>
</dbReference>
<feature type="domain" description="Carbohydrate kinase PfkB" evidence="10">
    <location>
        <begin position="7"/>
        <end position="280"/>
    </location>
</feature>
<evidence type="ECO:0000256" key="5">
    <source>
        <dbReference type="ARBA" id="ARBA00022777"/>
    </source>
</evidence>
<dbReference type="Gene3D" id="3.40.1190.20">
    <property type="match status" value="1"/>
</dbReference>
<dbReference type="EC" id="2.7.1.144" evidence="8"/>
<evidence type="ECO:0000256" key="1">
    <source>
        <dbReference type="ARBA" id="ARBA00005380"/>
    </source>
</evidence>
<dbReference type="OrthoDB" id="9801219at2"/>
<dbReference type="AlphaFoldDB" id="A0A3S0AEV9"/>
<evidence type="ECO:0000256" key="4">
    <source>
        <dbReference type="ARBA" id="ARBA00022741"/>
    </source>
</evidence>
<comment type="similarity">
    <text evidence="1">Belongs to the carbohydrate kinase pfkB family.</text>
</comment>
<dbReference type="InterPro" id="IPR017583">
    <property type="entry name" value="Tagatose/fructose_Pkinase"/>
</dbReference>
<evidence type="ECO:0000313" key="12">
    <source>
        <dbReference type="Proteomes" id="UP000277864"/>
    </source>
</evidence>
<dbReference type="NCBIfam" id="TIGR03828">
    <property type="entry name" value="pfkB"/>
    <property type="match status" value="1"/>
</dbReference>
<comment type="catalytic activity">
    <reaction evidence="8">
        <text>D-tagatofuranose 6-phosphate + ATP = D-tagatofuranose 1,6-bisphosphate + ADP + H(+)</text>
        <dbReference type="Rhea" id="RHEA:12420"/>
        <dbReference type="ChEBI" id="CHEBI:15378"/>
        <dbReference type="ChEBI" id="CHEBI:30616"/>
        <dbReference type="ChEBI" id="CHEBI:58694"/>
        <dbReference type="ChEBI" id="CHEBI:58695"/>
        <dbReference type="ChEBI" id="CHEBI:456216"/>
        <dbReference type="EC" id="2.7.1.144"/>
    </reaction>
</comment>
<dbReference type="PANTHER" id="PTHR46566">
    <property type="entry name" value="1-PHOSPHOFRUCTOKINASE-RELATED"/>
    <property type="match status" value="1"/>
</dbReference>
<organism evidence="11 12">
    <name type="scientific">Vagococcus humatus</name>
    <dbReference type="NCBI Taxonomy" id="1889241"/>
    <lineage>
        <taxon>Bacteria</taxon>
        <taxon>Bacillati</taxon>
        <taxon>Bacillota</taxon>
        <taxon>Bacilli</taxon>
        <taxon>Lactobacillales</taxon>
        <taxon>Enterococcaceae</taxon>
        <taxon>Vagococcus</taxon>
    </lineage>
</organism>
<dbReference type="SUPFAM" id="SSF53613">
    <property type="entry name" value="Ribokinase-like"/>
    <property type="match status" value="1"/>
</dbReference>
<dbReference type="InterPro" id="IPR022463">
    <property type="entry name" value="1-PFruKinase"/>
</dbReference>
<dbReference type="PROSITE" id="PS00584">
    <property type="entry name" value="PFKB_KINASES_2"/>
    <property type="match status" value="1"/>
</dbReference>
<dbReference type="Pfam" id="PF00294">
    <property type="entry name" value="PfkB"/>
    <property type="match status" value="1"/>
</dbReference>
<keyword evidence="3 8" id="KW-0423">Lactose metabolism</keyword>
<dbReference type="InterPro" id="IPR029056">
    <property type="entry name" value="Ribokinase-like"/>
</dbReference>
<dbReference type="GO" id="GO:0005829">
    <property type="term" value="C:cytosol"/>
    <property type="evidence" value="ECO:0007669"/>
    <property type="project" value="TreeGrafter"/>
</dbReference>
<proteinExistence type="inferred from homology"/>
<dbReference type="PANTHER" id="PTHR46566:SF1">
    <property type="entry name" value="1-PHOSPHOFRUCTOKINASE"/>
    <property type="match status" value="1"/>
</dbReference>
<dbReference type="EMBL" id="PXZH01000001">
    <property type="protein sequence ID" value="RST90042.1"/>
    <property type="molecule type" value="Genomic_DNA"/>
</dbReference>
<comment type="similarity">
    <text evidence="8">Belongs to the carbohydrate kinase PfkB family. LacC subfamily.</text>
</comment>
<evidence type="ECO:0000256" key="9">
    <source>
        <dbReference type="RuleBase" id="RU369061"/>
    </source>
</evidence>
<keyword evidence="6 8" id="KW-0067">ATP-binding</keyword>
<dbReference type="RefSeq" id="WP_125942657.1">
    <property type="nucleotide sequence ID" value="NZ_PXZH01000001.1"/>
</dbReference>
<evidence type="ECO:0000256" key="6">
    <source>
        <dbReference type="ARBA" id="ARBA00022840"/>
    </source>
</evidence>
<dbReference type="InterPro" id="IPR002173">
    <property type="entry name" value="Carboh/pur_kinase_PfkB_CS"/>
</dbReference>
<reference evidence="11 12" key="1">
    <citation type="submission" date="2018-03" db="EMBL/GenBank/DDBJ databases">
        <authorList>
            <person name="Gulvik C.A."/>
        </authorList>
    </citation>
    <scope>NUCLEOTIDE SEQUENCE [LARGE SCALE GENOMIC DNA]</scope>
    <source>
        <strain evidence="11 12">JCM 31581</strain>
    </source>
</reference>
<comment type="caution">
    <text evidence="11">The sequence shown here is derived from an EMBL/GenBank/DDBJ whole genome shotgun (WGS) entry which is preliminary data.</text>
</comment>
<dbReference type="FunFam" id="3.40.1190.20:FF:000001">
    <property type="entry name" value="Phosphofructokinase"/>
    <property type="match status" value="1"/>
</dbReference>
<protein>
    <recommendedName>
        <fullName evidence="8">Tagatose-6-phosphate kinase</fullName>
        <ecNumber evidence="8">2.7.1.144</ecNumber>
    </recommendedName>
</protein>
<keyword evidence="4 8" id="KW-0547">Nucleotide-binding</keyword>
<keyword evidence="2 8" id="KW-0808">Transferase</keyword>
<comment type="pathway">
    <text evidence="8">Carbohydrate metabolism; D-tagatose 6-phosphate degradation; D-glyceraldehyde 3-phosphate and glycerone phosphate from D-tagatose 6-phosphate: step 1/2.</text>
</comment>
<comment type="function">
    <text evidence="9">Catalyzes the ATP-dependent phosphorylation of fructose-l-phosphate to fructose-l,6-bisphosphate.</text>
</comment>
<sequence>MIYTVTLNPSIDYIVHVDDFKEGQLNKTKQTIKLPGGKGINVSRILNRLGTPSLALGFLGGFTGEFIQDWLTKEGIQTTFTQIADDTRINIKLKSQTETEINGNGPKLTSEEIQQFKEQLNQVTKGDIVVFSGSMPPSLPSHFYAELIQLVKEKQGEFVIDTTGDSLLQALKEKPLLVKPNHHELADMFQVTFSSLEDIFPYGKKLVEMGAQQALVSLGGEGALLFTATHIYYASAPKGILKNSVGAGDSMVAGFIHGLQQTNQPEEAFRYGVACGSATAFSDDLATYQAIQDVYDTVAIHCY</sequence>
<accession>A0A3S0AEV9</accession>
<keyword evidence="5 9" id="KW-0418">Kinase</keyword>
<evidence type="ECO:0000313" key="11">
    <source>
        <dbReference type="EMBL" id="RST90042.1"/>
    </source>
</evidence>
<dbReference type="CDD" id="cd01164">
    <property type="entry name" value="FruK_PfkB_like"/>
    <property type="match status" value="1"/>
</dbReference>
<dbReference type="GO" id="GO:0008662">
    <property type="term" value="F:1-phosphofructokinase activity"/>
    <property type="evidence" value="ECO:0007669"/>
    <property type="project" value="UniProtKB-UniRule"/>
</dbReference>
<dbReference type="GO" id="GO:0044281">
    <property type="term" value="P:small molecule metabolic process"/>
    <property type="evidence" value="ECO:0007669"/>
    <property type="project" value="UniProtKB-ARBA"/>
</dbReference>
<evidence type="ECO:0000256" key="2">
    <source>
        <dbReference type="ARBA" id="ARBA00022679"/>
    </source>
</evidence>
<comment type="catalytic activity">
    <reaction evidence="7 9">
        <text>beta-D-fructose 1-phosphate + ATP = beta-D-fructose 1,6-bisphosphate + ADP + H(+)</text>
        <dbReference type="Rhea" id="RHEA:14213"/>
        <dbReference type="ChEBI" id="CHEBI:15378"/>
        <dbReference type="ChEBI" id="CHEBI:30616"/>
        <dbReference type="ChEBI" id="CHEBI:32966"/>
        <dbReference type="ChEBI" id="CHEBI:138881"/>
        <dbReference type="ChEBI" id="CHEBI:456216"/>
        <dbReference type="EC" id="2.7.1.56"/>
    </reaction>
</comment>
<dbReference type="PIRSF" id="PIRSF000535">
    <property type="entry name" value="1PFK/6PFK/LacC"/>
    <property type="match status" value="1"/>
</dbReference>
<dbReference type="PROSITE" id="PS00583">
    <property type="entry name" value="PFKB_KINASES_1"/>
    <property type="match status" value="1"/>
</dbReference>
<evidence type="ECO:0000256" key="3">
    <source>
        <dbReference type="ARBA" id="ARBA00022736"/>
    </source>
</evidence>
<dbReference type="GO" id="GO:0016052">
    <property type="term" value="P:carbohydrate catabolic process"/>
    <property type="evidence" value="ECO:0007669"/>
    <property type="project" value="UniProtKB-ARBA"/>
</dbReference>
<dbReference type="UniPathway" id="UPA00704">
    <property type="reaction ID" value="UER00715"/>
</dbReference>
<gene>
    <name evidence="11" type="primary">pfkB</name>
    <name evidence="11" type="ORF">C7P63_02900</name>
</gene>
<name>A0A3S0AEV9_9ENTE</name>
<dbReference type="GO" id="GO:0005988">
    <property type="term" value="P:lactose metabolic process"/>
    <property type="evidence" value="ECO:0007669"/>
    <property type="project" value="UniProtKB-KW"/>
</dbReference>
<evidence type="ECO:0000256" key="8">
    <source>
        <dbReference type="PIRNR" id="PIRNR000535"/>
    </source>
</evidence>
<evidence type="ECO:0000256" key="7">
    <source>
        <dbReference type="ARBA" id="ARBA00047745"/>
    </source>
</evidence>
<dbReference type="Proteomes" id="UP000277864">
    <property type="component" value="Unassembled WGS sequence"/>
</dbReference>